<feature type="compositionally biased region" description="Low complexity" evidence="1">
    <location>
        <begin position="45"/>
        <end position="66"/>
    </location>
</feature>
<feature type="region of interest" description="Disordered" evidence="1">
    <location>
        <begin position="246"/>
        <end position="286"/>
    </location>
</feature>
<feature type="region of interest" description="Disordered" evidence="1">
    <location>
        <begin position="196"/>
        <end position="227"/>
    </location>
</feature>
<dbReference type="OrthoDB" id="5338195at2759"/>
<dbReference type="GO" id="GO:0000812">
    <property type="term" value="C:Swr1 complex"/>
    <property type="evidence" value="ECO:0007669"/>
    <property type="project" value="InterPro"/>
</dbReference>
<proteinExistence type="predicted"/>
<accession>A0A8H7AR27</accession>
<dbReference type="AlphaFoldDB" id="A0A8H7AR27"/>
<dbReference type="Proteomes" id="UP000606974">
    <property type="component" value="Unassembled WGS sequence"/>
</dbReference>
<name>A0A8H7AR27_9EURO</name>
<feature type="domain" description="SWR1-complex protein 3" evidence="2">
    <location>
        <begin position="100"/>
        <end position="193"/>
    </location>
</feature>
<dbReference type="GO" id="GO:0140849">
    <property type="term" value="F:ATP-dependent H2AZ histone chaperone activity"/>
    <property type="evidence" value="ECO:0007669"/>
    <property type="project" value="InterPro"/>
</dbReference>
<comment type="caution">
    <text evidence="3">The sequence shown here is derived from an EMBL/GenBank/DDBJ whole genome shotgun (WGS) entry which is preliminary data.</text>
</comment>
<organism evidence="3 4">
    <name type="scientific">Endocarpon pusillum</name>
    <dbReference type="NCBI Taxonomy" id="364733"/>
    <lineage>
        <taxon>Eukaryota</taxon>
        <taxon>Fungi</taxon>
        <taxon>Dikarya</taxon>
        <taxon>Ascomycota</taxon>
        <taxon>Pezizomycotina</taxon>
        <taxon>Eurotiomycetes</taxon>
        <taxon>Chaetothyriomycetidae</taxon>
        <taxon>Verrucariales</taxon>
        <taxon>Verrucariaceae</taxon>
        <taxon>Endocarpon</taxon>
    </lineage>
</organism>
<sequence length="613" mass="67028">MAGQDLAAEEKESASTVPQKRVLPARERRESAAKRRASSPITALKSSSTPKKPTPTKSTPKTVPTKYNKRKVVSEITPTRHTSTPVVEEGLPVKITDSRPLPTSYQPPPLILSAREYQNIAESAVLAASLHRSRLRWLAEGIFEKYWTKPSKKKGTEGILNNPDLKTMQRLGSSAIIIGPHTFEATIYTVRDNPTYRHPNQYPQRPVAPQPGFQNYLPAGTQNPSLQARPVTNYVGQVPQVEVKQEKPVAGATIKPPMQSPKVSGNARPQASASPASQSASAQSGPDPVIRMLATRAATNPDLKALMKVVASSKANPEQLKLFQSHIDELNVVIRQQQEVEKSPREAKNSHADQGLPKPTQLDGPVVDISQTIHPPHDGKPRPLPYPTHPQRSGALHQTQQRPAGKIGPLGPPLNAPPYPHYLPPQQKAALPEPRVKAIVLEFTSPASSTVPASQDRYLFPEYAVLDTPLSGQGLEMVCSFFVVRKGFDLLAMQSSEGTSAGTPLGGLVQWNPNEEYFQPVTMTMKTSQHRILETIARAARPLGEVQNKMKEIMHGKTRVKDEWLVMRLPREKGTSAEGAGGRDRGFVDSAVEIEEDGASGDEDDELKAFYGI</sequence>
<feature type="compositionally biased region" description="Basic and acidic residues" evidence="1">
    <location>
        <begin position="338"/>
        <end position="351"/>
    </location>
</feature>
<keyword evidence="4" id="KW-1185">Reference proteome</keyword>
<evidence type="ECO:0000256" key="1">
    <source>
        <dbReference type="SAM" id="MobiDB-lite"/>
    </source>
</evidence>
<evidence type="ECO:0000259" key="2">
    <source>
        <dbReference type="Pfam" id="PF24707"/>
    </source>
</evidence>
<dbReference type="PANTHER" id="PTHR28108:SF1">
    <property type="entry name" value="SWR1-COMPLEX PROTEIN 3"/>
    <property type="match status" value="1"/>
</dbReference>
<feature type="compositionally biased region" description="Basic and acidic residues" evidence="1">
    <location>
        <begin position="24"/>
        <end position="33"/>
    </location>
</feature>
<reference evidence="3" key="1">
    <citation type="submission" date="2020-02" db="EMBL/GenBank/DDBJ databases">
        <authorList>
            <person name="Palmer J.M."/>
        </authorList>
    </citation>
    <scope>NUCLEOTIDE SEQUENCE</scope>
    <source>
        <strain evidence="3">EPUS1.4</strain>
        <tissue evidence="3">Thallus</tissue>
    </source>
</reference>
<dbReference type="InterPro" id="IPR057558">
    <property type="entry name" value="Swc3_dom"/>
</dbReference>
<gene>
    <name evidence="3" type="ORF">GJ744_007869</name>
</gene>
<feature type="compositionally biased region" description="Low complexity" evidence="1">
    <location>
        <begin position="269"/>
        <end position="284"/>
    </location>
</feature>
<dbReference type="EMBL" id="JAACFV010000004">
    <property type="protein sequence ID" value="KAF7513818.1"/>
    <property type="molecule type" value="Genomic_DNA"/>
</dbReference>
<evidence type="ECO:0000313" key="4">
    <source>
        <dbReference type="Proteomes" id="UP000606974"/>
    </source>
</evidence>
<feature type="region of interest" description="Disordered" evidence="1">
    <location>
        <begin position="338"/>
        <end position="416"/>
    </location>
</feature>
<dbReference type="PANTHER" id="PTHR28108">
    <property type="entry name" value="SWR1-COMPLEX PROTEIN 3"/>
    <property type="match status" value="1"/>
</dbReference>
<evidence type="ECO:0000313" key="3">
    <source>
        <dbReference type="EMBL" id="KAF7513818.1"/>
    </source>
</evidence>
<dbReference type="InterPro" id="IPR037651">
    <property type="entry name" value="Swc3"/>
</dbReference>
<feature type="region of interest" description="Disordered" evidence="1">
    <location>
        <begin position="1"/>
        <end position="71"/>
    </location>
</feature>
<dbReference type="Pfam" id="PF24707">
    <property type="entry name" value="Swc3"/>
    <property type="match status" value="1"/>
</dbReference>
<protein>
    <recommendedName>
        <fullName evidence="2">SWR1-complex protein 3 domain-containing protein</fullName>
    </recommendedName>
</protein>